<comment type="similarity">
    <text evidence="1">Belongs to the sigma-70 factor family. ECF subfamily.</text>
</comment>
<dbReference type="NCBIfam" id="TIGR02937">
    <property type="entry name" value="sigma70-ECF"/>
    <property type="match status" value="1"/>
</dbReference>
<name>A0A2H3NPL1_9BACT</name>
<evidence type="ECO:0000256" key="4">
    <source>
        <dbReference type="ARBA" id="ARBA00023163"/>
    </source>
</evidence>
<dbReference type="PANTHER" id="PTHR43133:SF39">
    <property type="entry name" value="SIMILAR TO RNA POLYMERASE SIGMA-E FACTOR"/>
    <property type="match status" value="1"/>
</dbReference>
<dbReference type="AlphaFoldDB" id="A0A2H3NPL1"/>
<evidence type="ECO:0000259" key="5">
    <source>
        <dbReference type="Pfam" id="PF07638"/>
    </source>
</evidence>
<keyword evidence="2" id="KW-0805">Transcription regulation</keyword>
<comment type="caution">
    <text evidence="6">The sequence shown here is derived from an EMBL/GenBank/DDBJ whole genome shotgun (WGS) entry which is preliminary data.</text>
</comment>
<reference evidence="6 7" key="1">
    <citation type="submission" date="2017-10" db="EMBL/GenBank/DDBJ databases">
        <title>Draft genome of Longimonas halophila.</title>
        <authorList>
            <person name="Goh K.M."/>
            <person name="Shamsir M.S."/>
            <person name="Lim S.W."/>
        </authorList>
    </citation>
    <scope>NUCLEOTIDE SEQUENCE [LARGE SCALE GENOMIC DNA]</scope>
    <source>
        <strain evidence="6 7">KCTC 42399</strain>
    </source>
</reference>
<keyword evidence="4" id="KW-0804">Transcription</keyword>
<proteinExistence type="inferred from homology"/>
<dbReference type="Gene3D" id="1.10.10.10">
    <property type="entry name" value="Winged helix-like DNA-binding domain superfamily/Winged helix DNA-binding domain"/>
    <property type="match status" value="1"/>
</dbReference>
<dbReference type="Proteomes" id="UP000221024">
    <property type="component" value="Unassembled WGS sequence"/>
</dbReference>
<dbReference type="Gene3D" id="1.10.1740.10">
    <property type="match status" value="1"/>
</dbReference>
<keyword evidence="7" id="KW-1185">Reference proteome</keyword>
<dbReference type="Pfam" id="PF07638">
    <property type="entry name" value="Sigma70_ECF"/>
    <property type="match status" value="1"/>
</dbReference>
<dbReference type="InterPro" id="IPR036388">
    <property type="entry name" value="WH-like_DNA-bd_sf"/>
</dbReference>
<gene>
    <name evidence="6" type="ORF">CRI93_03350</name>
</gene>
<dbReference type="EMBL" id="PDEP01000002">
    <property type="protein sequence ID" value="PEN08805.1"/>
    <property type="molecule type" value="Genomic_DNA"/>
</dbReference>
<evidence type="ECO:0000313" key="7">
    <source>
        <dbReference type="Proteomes" id="UP000221024"/>
    </source>
</evidence>
<dbReference type="SUPFAM" id="SSF88659">
    <property type="entry name" value="Sigma3 and sigma4 domains of RNA polymerase sigma factors"/>
    <property type="match status" value="1"/>
</dbReference>
<protein>
    <submittedName>
        <fullName evidence="6">RNA polymerase subunit sigma-70</fullName>
    </submittedName>
</protein>
<dbReference type="InterPro" id="IPR013325">
    <property type="entry name" value="RNA_pol_sigma_r2"/>
</dbReference>
<evidence type="ECO:0000313" key="6">
    <source>
        <dbReference type="EMBL" id="PEN08805.1"/>
    </source>
</evidence>
<accession>A0A2H3NPL1</accession>
<dbReference type="RefSeq" id="WP_098061201.1">
    <property type="nucleotide sequence ID" value="NZ_PDEP01000002.1"/>
</dbReference>
<organism evidence="6 7">
    <name type="scientific">Longimonas halophila</name>
    <dbReference type="NCBI Taxonomy" id="1469170"/>
    <lineage>
        <taxon>Bacteria</taxon>
        <taxon>Pseudomonadati</taxon>
        <taxon>Rhodothermota</taxon>
        <taxon>Rhodothermia</taxon>
        <taxon>Rhodothermales</taxon>
        <taxon>Salisaetaceae</taxon>
        <taxon>Longimonas</taxon>
    </lineage>
</organism>
<dbReference type="InterPro" id="IPR053812">
    <property type="entry name" value="HTH_Sigma70_ECF-like"/>
</dbReference>
<dbReference type="NCBIfam" id="TIGR02999">
    <property type="entry name" value="Sig-70_X6"/>
    <property type="match status" value="1"/>
</dbReference>
<dbReference type="InterPro" id="IPR014284">
    <property type="entry name" value="RNA_pol_sigma-70_dom"/>
</dbReference>
<dbReference type="InterPro" id="IPR011517">
    <property type="entry name" value="RNA_pol_sigma70_ECF-like"/>
</dbReference>
<dbReference type="OrthoDB" id="128473at2"/>
<keyword evidence="3" id="KW-0731">Sigma factor</keyword>
<dbReference type="PANTHER" id="PTHR43133">
    <property type="entry name" value="RNA POLYMERASE ECF-TYPE SIGMA FACTO"/>
    <property type="match status" value="1"/>
</dbReference>
<dbReference type="GO" id="GO:0006352">
    <property type="term" value="P:DNA-templated transcription initiation"/>
    <property type="evidence" value="ECO:0007669"/>
    <property type="project" value="InterPro"/>
</dbReference>
<evidence type="ECO:0000256" key="3">
    <source>
        <dbReference type="ARBA" id="ARBA00023082"/>
    </source>
</evidence>
<evidence type="ECO:0000256" key="2">
    <source>
        <dbReference type="ARBA" id="ARBA00023015"/>
    </source>
</evidence>
<sequence length="193" mass="21696">MSTGDITALLRAHTSGDSEALDELFPLVYDGLQRIAHQRLRGERNDHTLQTTALVHEAYLELVKVEQVSWQNRQHFFAMASRIMRNVLVDYAVKRKAQKRGGDNDVLSLQQGDAVATVDLDGVLSVHQALERLEEVDERQVRVVECRFFGGLTIQETADALDISPATVGRDWKMARAWLNRELSNGARTERGG</sequence>
<evidence type="ECO:0000256" key="1">
    <source>
        <dbReference type="ARBA" id="ARBA00010641"/>
    </source>
</evidence>
<dbReference type="InterPro" id="IPR039425">
    <property type="entry name" value="RNA_pol_sigma-70-like"/>
</dbReference>
<dbReference type="SUPFAM" id="SSF88946">
    <property type="entry name" value="Sigma2 domain of RNA polymerase sigma factors"/>
    <property type="match status" value="1"/>
</dbReference>
<dbReference type="InterPro" id="IPR013324">
    <property type="entry name" value="RNA_pol_sigma_r3/r4-like"/>
</dbReference>
<feature type="domain" description="RNA polymerase sigma-70 ECF-like HTH" evidence="5">
    <location>
        <begin position="4"/>
        <end position="184"/>
    </location>
</feature>
<dbReference type="GO" id="GO:0016987">
    <property type="term" value="F:sigma factor activity"/>
    <property type="evidence" value="ECO:0007669"/>
    <property type="project" value="UniProtKB-KW"/>
</dbReference>